<evidence type="ECO:0000259" key="3">
    <source>
        <dbReference type="Pfam" id="PF02254"/>
    </source>
</evidence>
<dbReference type="GO" id="GO:0005886">
    <property type="term" value="C:plasma membrane"/>
    <property type="evidence" value="ECO:0007669"/>
    <property type="project" value="UniProtKB-SubCell"/>
</dbReference>
<gene>
    <name evidence="5" type="ordered locus">Marme_3694</name>
</gene>
<keyword evidence="2" id="KW-0812">Transmembrane</keyword>
<keyword evidence="6" id="KW-1185">Reference proteome</keyword>
<dbReference type="eggNOG" id="COG1226">
    <property type="taxonomic scope" value="Bacteria"/>
</dbReference>
<dbReference type="Gene3D" id="1.10.287.70">
    <property type="match status" value="1"/>
</dbReference>
<feature type="transmembrane region" description="Helical" evidence="2">
    <location>
        <begin position="34"/>
        <end position="51"/>
    </location>
</feature>
<reference evidence="5 6" key="1">
    <citation type="journal article" date="2012" name="Stand. Genomic Sci.">
        <title>Complete genome sequence of the melanogenic marine bacterium Marinomonas mediterranea type strain (MMB-1(T)).</title>
        <authorList>
            <person name="Lucas-Elio P."/>
            <person name="Goodwin L."/>
            <person name="Woyke T."/>
            <person name="Pitluck S."/>
            <person name="Nolan M."/>
            <person name="Kyrpides N.C."/>
            <person name="Detter J.C."/>
            <person name="Copeland A."/>
            <person name="Teshima H."/>
            <person name="Bruce D."/>
            <person name="Detter C."/>
            <person name="Tapia R."/>
            <person name="Han S."/>
            <person name="Land M.L."/>
            <person name="Ivanova N."/>
            <person name="Mikhailova N."/>
            <person name="Johnston A.W."/>
            <person name="Sanchez-Amat A."/>
        </authorList>
    </citation>
    <scope>NUCLEOTIDE SEQUENCE [LARGE SCALE GENOMIC DNA]</scope>
    <source>
        <strain evidence="6">ATCC 700492 / JCM 21426 / NBRC 103028 / MMB-1</strain>
    </source>
</reference>
<dbReference type="KEGG" id="mme:Marme_3694"/>
<evidence type="ECO:0000313" key="6">
    <source>
        <dbReference type="Proteomes" id="UP000001062"/>
    </source>
</evidence>
<keyword evidence="2" id="KW-0472">Membrane</keyword>
<dbReference type="PATRIC" id="fig|717774.3.peg.3806"/>
<accession>F2JW16</accession>
<dbReference type="Gene3D" id="3.40.50.720">
    <property type="entry name" value="NAD(P)-binding Rossmann-like Domain"/>
    <property type="match status" value="1"/>
</dbReference>
<protein>
    <submittedName>
        <fullName evidence="5">Ion transport 2 domain protein</fullName>
    </submittedName>
</protein>
<dbReference type="InterPro" id="IPR050721">
    <property type="entry name" value="Trk_Ktr_HKT_K-transport"/>
</dbReference>
<dbReference type="HOGENOM" id="CLU_711580_0_0_6"/>
<dbReference type="RefSeq" id="WP_013662806.1">
    <property type="nucleotide sequence ID" value="NC_015276.1"/>
</dbReference>
<feature type="domain" description="Potassium channel" evidence="4">
    <location>
        <begin position="37"/>
        <end position="105"/>
    </location>
</feature>
<evidence type="ECO:0000256" key="2">
    <source>
        <dbReference type="SAM" id="Phobius"/>
    </source>
</evidence>
<dbReference type="SUPFAM" id="SSF81324">
    <property type="entry name" value="Voltage-gated potassium channels"/>
    <property type="match status" value="1"/>
</dbReference>
<comment type="subcellular location">
    <subcellularLocation>
        <location evidence="1">Cell membrane</location>
        <topology evidence="1">Multi-pass membrane protein</topology>
    </subcellularLocation>
</comment>
<feature type="transmembrane region" description="Helical" evidence="2">
    <location>
        <begin position="80"/>
        <end position="106"/>
    </location>
</feature>
<dbReference type="EMBL" id="CP002583">
    <property type="protein sequence ID" value="ADZ92904.1"/>
    <property type="molecule type" value="Genomic_DNA"/>
</dbReference>
<dbReference type="InterPro" id="IPR013099">
    <property type="entry name" value="K_chnl_dom"/>
</dbReference>
<dbReference type="Pfam" id="PF07885">
    <property type="entry name" value="Ion_trans_2"/>
    <property type="match status" value="1"/>
</dbReference>
<dbReference type="OrthoDB" id="9813518at2"/>
<organism evidence="5 6">
    <name type="scientific">Marinomonas mediterranea (strain ATCC 700492 / JCM 21426 / NBRC 103028 / MMB-1)</name>
    <dbReference type="NCBI Taxonomy" id="717774"/>
    <lineage>
        <taxon>Bacteria</taxon>
        <taxon>Pseudomonadati</taxon>
        <taxon>Pseudomonadota</taxon>
        <taxon>Gammaproteobacteria</taxon>
        <taxon>Oceanospirillales</taxon>
        <taxon>Oceanospirillaceae</taxon>
        <taxon>Marinomonas</taxon>
    </lineage>
</organism>
<sequence>MNSLGLFLKKKSHGRQRYKKIVYQHAIKDLRRRFVMLAAIIVIHSIAMVFFEDLNWWQAFWLTMTSASTTGYGDISAATFWGQLTTIVLIYGLGITLLAQIASDYVELRLIQRDMRVKGKMEWSTMRDHLLIINTPALHTERYLKLLITQISNTPELEDTPIQILTPHFPDGLPEELREMGVVHHTGDATEPGKLESAGVDKAKYIIVLSPDSQNDHSDSIVFDTLHRVHETGASAFLLAEAVNDLNRDRFRKAGANAVIRPIRAYPEMLVRSLIAPGTEQVLENLFRYQGDHTVRIDVNLSNVTWAEIVTRLIQENIGTALGYENEFGNIVTHPDTHASITARSLIVLVGDDTNLPSGSKIKALF</sequence>
<dbReference type="Proteomes" id="UP000001062">
    <property type="component" value="Chromosome"/>
</dbReference>
<name>F2JW16_MARM1</name>
<dbReference type="STRING" id="717774.Marme_3694"/>
<evidence type="ECO:0000259" key="4">
    <source>
        <dbReference type="Pfam" id="PF07885"/>
    </source>
</evidence>
<proteinExistence type="predicted"/>
<keyword evidence="2" id="KW-1133">Transmembrane helix</keyword>
<dbReference type="InterPro" id="IPR036291">
    <property type="entry name" value="NAD(P)-bd_dom_sf"/>
</dbReference>
<dbReference type="PANTHER" id="PTHR43833">
    <property type="entry name" value="POTASSIUM CHANNEL PROTEIN 2-RELATED-RELATED"/>
    <property type="match status" value="1"/>
</dbReference>
<dbReference type="PANTHER" id="PTHR43833:SF9">
    <property type="entry name" value="POTASSIUM CHANNEL PROTEIN YUGO-RELATED"/>
    <property type="match status" value="1"/>
</dbReference>
<evidence type="ECO:0000313" key="5">
    <source>
        <dbReference type="EMBL" id="ADZ92904.1"/>
    </source>
</evidence>
<dbReference type="Pfam" id="PF02254">
    <property type="entry name" value="TrkA_N"/>
    <property type="match status" value="1"/>
</dbReference>
<dbReference type="GO" id="GO:0006813">
    <property type="term" value="P:potassium ion transport"/>
    <property type="evidence" value="ECO:0007669"/>
    <property type="project" value="InterPro"/>
</dbReference>
<evidence type="ECO:0000256" key="1">
    <source>
        <dbReference type="ARBA" id="ARBA00004651"/>
    </source>
</evidence>
<feature type="domain" description="RCK N-terminal" evidence="3">
    <location>
        <begin position="175"/>
        <end position="262"/>
    </location>
</feature>
<dbReference type="InterPro" id="IPR003148">
    <property type="entry name" value="RCK_N"/>
</dbReference>
<dbReference type="AlphaFoldDB" id="F2JW16"/>
<dbReference type="SUPFAM" id="SSF51735">
    <property type="entry name" value="NAD(P)-binding Rossmann-fold domains"/>
    <property type="match status" value="1"/>
</dbReference>